<evidence type="ECO:0000256" key="6">
    <source>
        <dbReference type="ARBA" id="ARBA00022946"/>
    </source>
</evidence>
<evidence type="ECO:0000256" key="1">
    <source>
        <dbReference type="ARBA" id="ARBA00004173"/>
    </source>
</evidence>
<dbReference type="AlphaFoldDB" id="A0A8C2TBJ4"/>
<reference evidence="13" key="1">
    <citation type="submission" date="2015-11" db="EMBL/GenBank/DDBJ databases">
        <authorList>
            <consortium name="International Coturnix japonica Genome Analysis Consortium"/>
            <person name="Warren W."/>
            <person name="Burt D.W."/>
            <person name="Antin P.B."/>
            <person name="Lanford R."/>
            <person name="Gros J."/>
            <person name="Wilson R.K."/>
        </authorList>
    </citation>
    <scope>NUCLEOTIDE SEQUENCE [LARGE SCALE GENOMIC DNA]</scope>
</reference>
<reference evidence="13" key="3">
    <citation type="submission" date="2025-09" db="UniProtKB">
        <authorList>
            <consortium name="Ensembl"/>
        </authorList>
    </citation>
    <scope>IDENTIFICATION</scope>
</reference>
<keyword evidence="8" id="KW-0446">Lipid-binding</keyword>
<evidence type="ECO:0000256" key="8">
    <source>
        <dbReference type="ARBA" id="ARBA00023121"/>
    </source>
</evidence>
<dbReference type="PRINTS" id="PR00978">
    <property type="entry name" value="STARPROTEIN"/>
</dbReference>
<dbReference type="GO" id="GO:0120020">
    <property type="term" value="F:cholesterol transfer activity"/>
    <property type="evidence" value="ECO:0007669"/>
    <property type="project" value="InterPro"/>
</dbReference>
<dbReference type="GO" id="GO:0015485">
    <property type="term" value="F:cholesterol binding"/>
    <property type="evidence" value="ECO:0007669"/>
    <property type="project" value="InterPro"/>
</dbReference>
<dbReference type="GO" id="GO:0006694">
    <property type="term" value="P:steroid biosynthetic process"/>
    <property type="evidence" value="ECO:0007669"/>
    <property type="project" value="UniProtKB-KW"/>
</dbReference>
<dbReference type="GeneTree" id="ENSGT00940000165645"/>
<dbReference type="Gene3D" id="3.30.530.20">
    <property type="match status" value="1"/>
</dbReference>
<dbReference type="PANTHER" id="PTHR46489">
    <property type="entry name" value="STEROIDOGENIC ACUTE REGULATORY PROTEIN, MITOCHONDRIAL"/>
    <property type="match status" value="1"/>
</dbReference>
<proteinExistence type="predicted"/>
<evidence type="ECO:0000256" key="2">
    <source>
        <dbReference type="ARBA" id="ARBA00004731"/>
    </source>
</evidence>
<dbReference type="InterPro" id="IPR002913">
    <property type="entry name" value="START_lipid-bd_dom"/>
</dbReference>
<evidence type="ECO:0000256" key="4">
    <source>
        <dbReference type="ARBA" id="ARBA00020345"/>
    </source>
</evidence>
<dbReference type="GO" id="GO:0032367">
    <property type="term" value="P:intracellular cholesterol transport"/>
    <property type="evidence" value="ECO:0007669"/>
    <property type="project" value="TreeGrafter"/>
</dbReference>
<dbReference type="InterPro" id="IPR000799">
    <property type="entry name" value="StAR-like"/>
</dbReference>
<organism evidence="13 14">
    <name type="scientific">Coturnix japonica</name>
    <name type="common">Japanese quail</name>
    <name type="synonym">Coturnix coturnix japonica</name>
    <dbReference type="NCBI Taxonomy" id="93934"/>
    <lineage>
        <taxon>Eukaryota</taxon>
        <taxon>Metazoa</taxon>
        <taxon>Chordata</taxon>
        <taxon>Craniata</taxon>
        <taxon>Vertebrata</taxon>
        <taxon>Euteleostomi</taxon>
        <taxon>Archelosauria</taxon>
        <taxon>Archosauria</taxon>
        <taxon>Dinosauria</taxon>
        <taxon>Saurischia</taxon>
        <taxon>Theropoda</taxon>
        <taxon>Coelurosauria</taxon>
        <taxon>Aves</taxon>
        <taxon>Neognathae</taxon>
        <taxon>Galloanserae</taxon>
        <taxon>Galliformes</taxon>
        <taxon>Phasianidae</taxon>
        <taxon>Perdicinae</taxon>
        <taxon>Coturnix</taxon>
    </lineage>
</organism>
<dbReference type="Ensembl" id="ENSCJPT00005015371.1">
    <property type="protein sequence ID" value="ENSCJPP00005010361.1"/>
    <property type="gene ID" value="ENSCJPG00005009033.1"/>
</dbReference>
<reference evidence="13" key="2">
    <citation type="submission" date="2025-08" db="UniProtKB">
        <authorList>
            <consortium name="Ensembl"/>
        </authorList>
    </citation>
    <scope>IDENTIFICATION</scope>
</reference>
<evidence type="ECO:0000256" key="9">
    <source>
        <dbReference type="ARBA" id="ARBA00023128"/>
    </source>
</evidence>
<keyword evidence="7" id="KW-0445">Lipid transport</keyword>
<dbReference type="PROSITE" id="PS50848">
    <property type="entry name" value="START"/>
    <property type="match status" value="1"/>
</dbReference>
<dbReference type="GO" id="GO:0005739">
    <property type="term" value="C:mitochondrion"/>
    <property type="evidence" value="ECO:0007669"/>
    <property type="project" value="UniProtKB-SubCell"/>
</dbReference>
<dbReference type="SUPFAM" id="SSF55961">
    <property type="entry name" value="Bet v1-like"/>
    <property type="match status" value="1"/>
</dbReference>
<dbReference type="Pfam" id="PF01852">
    <property type="entry name" value="START"/>
    <property type="match status" value="1"/>
</dbReference>
<gene>
    <name evidence="13" type="primary">LOC107315755</name>
</gene>
<evidence type="ECO:0000256" key="11">
    <source>
        <dbReference type="ARBA" id="ARBA00032620"/>
    </source>
</evidence>
<dbReference type="GO" id="GO:0008203">
    <property type="term" value="P:cholesterol metabolic process"/>
    <property type="evidence" value="ECO:0007669"/>
    <property type="project" value="UniProtKB-UniPathway"/>
</dbReference>
<evidence type="ECO:0000256" key="7">
    <source>
        <dbReference type="ARBA" id="ARBA00023055"/>
    </source>
</evidence>
<comment type="subunit">
    <text evidence="3">May interact with TSPO.</text>
</comment>
<dbReference type="UniPathway" id="UPA00296"/>
<dbReference type="GO" id="GO:0050810">
    <property type="term" value="P:regulation of steroid biosynthetic process"/>
    <property type="evidence" value="ECO:0007669"/>
    <property type="project" value="TreeGrafter"/>
</dbReference>
<keyword evidence="5" id="KW-0813">Transport</keyword>
<accession>A0A8C2TBJ4</accession>
<keyword evidence="10" id="KW-0755">Steroidogenesis</keyword>
<dbReference type="PANTHER" id="PTHR46489:SF1">
    <property type="entry name" value="STEROIDOGENIC ACUTE REGULATORY PROTEIN, MITOCHONDRIAL"/>
    <property type="match status" value="1"/>
</dbReference>
<evidence type="ECO:0000313" key="14">
    <source>
        <dbReference type="Proteomes" id="UP000694412"/>
    </source>
</evidence>
<sequence length="209" mass="23135">STNLSYIHQGERALQQALSILQQPHCWQPEAVPNAGATVSSTTLPGLGRVFRAETVLEAPVGWLQDELFERLEEMPSWNPSLSHVEVLQRPGRDTLVTHEVTAASPVGRRDFVCTRHRSRTRAAIYLVGTTAHLEQPPAPQGCVRAETRLSCIVLQPLPGDQSCTRVTWLLSMDLKGWIPTSVTNHVLPQCQAEFIGHLRQHLSANTCP</sequence>
<keyword evidence="6" id="KW-0809">Transit peptide</keyword>
<evidence type="ECO:0000313" key="13">
    <source>
        <dbReference type="Ensembl" id="ENSCJPP00005010361.1"/>
    </source>
</evidence>
<keyword evidence="9" id="KW-0496">Mitochondrion</keyword>
<comment type="subcellular location">
    <subcellularLocation>
        <location evidence="1">Mitochondrion</location>
    </subcellularLocation>
</comment>
<dbReference type="InterPro" id="IPR023393">
    <property type="entry name" value="START-like_dom_sf"/>
</dbReference>
<dbReference type="Proteomes" id="UP000694412">
    <property type="component" value="Chromosome 6"/>
</dbReference>
<name>A0A8C2TBJ4_COTJA</name>
<evidence type="ECO:0000256" key="5">
    <source>
        <dbReference type="ARBA" id="ARBA00022448"/>
    </source>
</evidence>
<feature type="domain" description="START" evidence="12">
    <location>
        <begin position="27"/>
        <end position="208"/>
    </location>
</feature>
<dbReference type="InterPro" id="IPR029866">
    <property type="entry name" value="StAR"/>
</dbReference>
<protein>
    <recommendedName>
        <fullName evidence="4">Steroidogenic acute regulatory protein, mitochondrial</fullName>
    </recommendedName>
    <alternativeName>
        <fullName evidence="11">START domain-containing protein 1</fullName>
    </alternativeName>
</protein>
<evidence type="ECO:0000256" key="3">
    <source>
        <dbReference type="ARBA" id="ARBA00011279"/>
    </source>
</evidence>
<dbReference type="SMART" id="SM00234">
    <property type="entry name" value="START"/>
    <property type="match status" value="1"/>
</dbReference>
<evidence type="ECO:0000256" key="10">
    <source>
        <dbReference type="ARBA" id="ARBA00023250"/>
    </source>
</evidence>
<keyword evidence="14" id="KW-1185">Reference proteome</keyword>
<comment type="pathway">
    <text evidence="2">Steroid metabolism; cholesterol metabolism.</text>
</comment>
<evidence type="ECO:0000259" key="12">
    <source>
        <dbReference type="PROSITE" id="PS50848"/>
    </source>
</evidence>